<dbReference type="OrthoDB" id="4582561at2759"/>
<keyword evidence="1" id="KW-0539">Nucleus</keyword>
<feature type="compositionally biased region" description="Acidic residues" evidence="2">
    <location>
        <begin position="994"/>
        <end position="1008"/>
    </location>
</feature>
<accession>F0XB42</accession>
<dbReference type="Proteomes" id="UP000007796">
    <property type="component" value="Unassembled WGS sequence"/>
</dbReference>
<keyword evidence="3" id="KW-0812">Transmembrane</keyword>
<feature type="transmembrane region" description="Helical" evidence="3">
    <location>
        <begin position="354"/>
        <end position="374"/>
    </location>
</feature>
<dbReference type="CDD" id="cd12148">
    <property type="entry name" value="fungal_TF_MHR"/>
    <property type="match status" value="1"/>
</dbReference>
<keyword evidence="6" id="KW-1185">Reference proteome</keyword>
<evidence type="ECO:0000256" key="3">
    <source>
        <dbReference type="SAM" id="Phobius"/>
    </source>
</evidence>
<dbReference type="eggNOG" id="ENOG502SIUH">
    <property type="taxonomic scope" value="Eukaryota"/>
</dbReference>
<feature type="region of interest" description="Disordered" evidence="2">
    <location>
        <begin position="537"/>
        <end position="569"/>
    </location>
</feature>
<dbReference type="GO" id="GO:0006351">
    <property type="term" value="P:DNA-templated transcription"/>
    <property type="evidence" value="ECO:0007669"/>
    <property type="project" value="InterPro"/>
</dbReference>
<dbReference type="PANTHER" id="PTHR46910:SF5">
    <property type="entry name" value="ZN(II)2CYS6 TRANSCRIPTION FACTOR (EUROFUNG)"/>
    <property type="match status" value="1"/>
</dbReference>
<dbReference type="GeneID" id="25978516"/>
<proteinExistence type="predicted"/>
<feature type="transmembrane region" description="Helical" evidence="3">
    <location>
        <begin position="110"/>
        <end position="133"/>
    </location>
</feature>
<gene>
    <name evidence="5" type="ORF">CMQ_5218</name>
</gene>
<dbReference type="InParanoid" id="F0XB42"/>
<dbReference type="GO" id="GO:0008270">
    <property type="term" value="F:zinc ion binding"/>
    <property type="evidence" value="ECO:0007669"/>
    <property type="project" value="InterPro"/>
</dbReference>
<feature type="transmembrane region" description="Helical" evidence="3">
    <location>
        <begin position="1060"/>
        <end position="1079"/>
    </location>
</feature>
<dbReference type="InterPro" id="IPR050987">
    <property type="entry name" value="AtrR-like"/>
</dbReference>
<name>F0XB42_GROCL</name>
<feature type="transmembrane region" description="Helical" evidence="3">
    <location>
        <begin position="231"/>
        <end position="251"/>
    </location>
</feature>
<dbReference type="AlphaFoldDB" id="F0XB42"/>
<protein>
    <submittedName>
        <fullName evidence="5">C6 zinc finger domain containing protein</fullName>
    </submittedName>
</protein>
<dbReference type="SMART" id="SM00906">
    <property type="entry name" value="Fungal_trans"/>
    <property type="match status" value="1"/>
</dbReference>
<keyword evidence="3" id="KW-1133">Transmembrane helix</keyword>
<feature type="domain" description="Xylanolytic transcriptional activator regulatory" evidence="4">
    <location>
        <begin position="771"/>
        <end position="863"/>
    </location>
</feature>
<dbReference type="STRING" id="655863.F0XB42"/>
<feature type="region of interest" description="Disordered" evidence="2">
    <location>
        <begin position="989"/>
        <end position="1013"/>
    </location>
</feature>
<feature type="transmembrane region" description="Helical" evidence="3">
    <location>
        <begin position="288"/>
        <end position="312"/>
    </location>
</feature>
<reference evidence="5 6" key="1">
    <citation type="journal article" date="2011" name="Proc. Natl. Acad. Sci. U.S.A.">
        <title>Genome and transcriptome analyses of the mountain pine beetle-fungal symbiont Grosmannia clavigera, a lodgepole pine pathogen.</title>
        <authorList>
            <person name="DiGuistini S."/>
            <person name="Wang Y."/>
            <person name="Liao N.Y."/>
            <person name="Taylor G."/>
            <person name="Tanguay P."/>
            <person name="Feau N."/>
            <person name="Henrissat B."/>
            <person name="Chan S.K."/>
            <person name="Hesse-Orce U."/>
            <person name="Alamouti S.M."/>
            <person name="Tsui C.K.M."/>
            <person name="Docking R.T."/>
            <person name="Levasseur A."/>
            <person name="Haridas S."/>
            <person name="Robertson G."/>
            <person name="Birol I."/>
            <person name="Holt R.A."/>
            <person name="Marra M.A."/>
            <person name="Hamelin R.C."/>
            <person name="Hirst M."/>
            <person name="Jones S.J.M."/>
            <person name="Bohlmann J."/>
            <person name="Breuil C."/>
        </authorList>
    </citation>
    <scope>NUCLEOTIDE SEQUENCE [LARGE SCALE GENOMIC DNA]</scope>
    <source>
        <strain evidence="6">kw1407 / UAMH 11150</strain>
    </source>
</reference>
<dbReference type="GO" id="GO:0003677">
    <property type="term" value="F:DNA binding"/>
    <property type="evidence" value="ECO:0007669"/>
    <property type="project" value="InterPro"/>
</dbReference>
<dbReference type="EMBL" id="GL629756">
    <property type="protein sequence ID" value="EFX04956.1"/>
    <property type="molecule type" value="Genomic_DNA"/>
</dbReference>
<sequence>MSTITYDGWVPPTFDEVDFSTLDCKLAAAWFTSLISLEYNDTQSFDAPIEATYNYITSFVPNIPTLGQALDWYGNMSDDSDIYDTMVSFPIYNCSVEVCKQLNWSGDADLAGIGMMFVYYLAAALATAYFVLLGADRLEPFKKTACLHGLWSHFIAAFDKSTDSFLDAALLFCISIQIAGTYRHTSARIHPDKTHSLYWLTNATYMSLFTIFPPLMLQIASRDLKHKRVRLLFWLVVIAFTVTNIAMYYSLTFSSKRLDKLLDRAAAESDTVWLIDCEPVGLRESLDYVMIVVEALLGINFFVWVYAVLACLKNEKGMGEQEVHVQTMNGKTAVGHIVAISTRQTTFWAGKARLLKLVNGGLCCMAMWALLGLFTRYRGRVEHEMGSVDDDAQWSFGQVLSLATWAPVAIELLMAWAVSQKDITEGKNVQQETKQGADSGLGVMKPYTPITDSVLYLPHRATAAVLQLSAGQEAVRLYGCQLAASTAESAARTNRVRSSSISPSLFLSDTYSEKVPSGIEDRLARIEEALVALSRSQRSVEESMQMTTSVKGSIPQETAPPRQHGSSGSSIESQVAFACHYLQDIIDNNVLDEHKDGLSKALFSLQRLSGDGEAVSGAWLPYAKPLEGNGLQGLRQLAMPPLDEVLGLLRELRRTRPVTFPMVCAFGSVDGLTEHCRRLYLPVREDDVSFEAFLTVNAALFFLFKDKMALAVHTGDQEAVVRFLALRNSCRDNVETALAHMPLVLAPRPQGLLALVLGAGYGIEMSRPGLASRLNTAACQMAVELGYHRDEEAADGQSDGQNDGLKFGRVLGPSTPMQPHDHTHHHILFWLAYMHDRALSLRLGRAPILHDYDITAPRTLAPLAAEFEGHRVNIASWIVLGEVQGRMYRDLYSPAARRSPLRPRVEAARSCADVLLREADSVHQRRVRLEQRLRTWSDSVPDPNQMADMGDVVCVGDDDRTAMEVEAMLLRVDEVTLLSSLTMAFRAIPPGADRDEEDEEDGELDDGDHETWKRPRRPQIESTLFCDSCVAMARRTMQMHLEYLHLTDGNPMLVAMHMHWTILLVPFVPFVVLFCYVMEQPNAEDLCYLQRCMETLQPWQKLSAHAEQLFRICRALYEAAQAYAACRRPGGL</sequence>
<evidence type="ECO:0000313" key="6">
    <source>
        <dbReference type="Proteomes" id="UP000007796"/>
    </source>
</evidence>
<evidence type="ECO:0000256" key="1">
    <source>
        <dbReference type="ARBA" id="ARBA00023242"/>
    </source>
</evidence>
<evidence type="ECO:0000256" key="2">
    <source>
        <dbReference type="SAM" id="MobiDB-lite"/>
    </source>
</evidence>
<dbReference type="RefSeq" id="XP_014174438.1">
    <property type="nucleotide sequence ID" value="XM_014318963.1"/>
</dbReference>
<dbReference type="Pfam" id="PF04082">
    <property type="entry name" value="Fungal_trans"/>
    <property type="match status" value="1"/>
</dbReference>
<keyword evidence="3" id="KW-0472">Membrane</keyword>
<dbReference type="InterPro" id="IPR007219">
    <property type="entry name" value="XnlR_reg_dom"/>
</dbReference>
<feature type="transmembrane region" description="Helical" evidence="3">
    <location>
        <begin position="197"/>
        <end position="219"/>
    </location>
</feature>
<evidence type="ECO:0000259" key="4">
    <source>
        <dbReference type="SMART" id="SM00906"/>
    </source>
</evidence>
<dbReference type="GO" id="GO:0003700">
    <property type="term" value="F:DNA-binding transcription factor activity"/>
    <property type="evidence" value="ECO:0007669"/>
    <property type="project" value="InterPro"/>
</dbReference>
<dbReference type="PANTHER" id="PTHR46910">
    <property type="entry name" value="TRANSCRIPTION FACTOR PDR1"/>
    <property type="match status" value="1"/>
</dbReference>
<organism evidence="6">
    <name type="scientific">Grosmannia clavigera (strain kw1407 / UAMH 11150)</name>
    <name type="common">Blue stain fungus</name>
    <name type="synonym">Graphiocladiella clavigera</name>
    <dbReference type="NCBI Taxonomy" id="655863"/>
    <lineage>
        <taxon>Eukaryota</taxon>
        <taxon>Fungi</taxon>
        <taxon>Dikarya</taxon>
        <taxon>Ascomycota</taxon>
        <taxon>Pezizomycotina</taxon>
        <taxon>Sordariomycetes</taxon>
        <taxon>Sordariomycetidae</taxon>
        <taxon>Ophiostomatales</taxon>
        <taxon>Ophiostomataceae</taxon>
        <taxon>Leptographium</taxon>
    </lineage>
</organism>
<dbReference type="HOGENOM" id="CLU_278865_0_0_1"/>
<evidence type="ECO:0000313" key="5">
    <source>
        <dbReference type="EMBL" id="EFX04956.1"/>
    </source>
</evidence>
<feature type="compositionally biased region" description="Polar residues" evidence="2">
    <location>
        <begin position="537"/>
        <end position="551"/>
    </location>
</feature>